<feature type="region of interest" description="Disordered" evidence="1">
    <location>
        <begin position="1"/>
        <end position="36"/>
    </location>
</feature>
<dbReference type="EMBL" id="MU006809">
    <property type="protein sequence ID" value="KAF2635195.1"/>
    <property type="molecule type" value="Genomic_DNA"/>
</dbReference>
<sequence length="209" mass="24886">MRWLSGGRQEAERESAKHQQNASKGTKRRGNAKEHRYELLTQTRDINIAIKNIDNEISANINAYSQAKMLSFSQEMLVRLPREVRDLVYENLMDRVCKRKNDITLYMDHRRQPKKMWADKPSVFPFTNDWVKKPFHYEDSDYVGIEFARELVEMYYRKTTFHLRDSSLSILGTWLRQDPFGYDLVVHRNLCHLTLQIDFRSPGPHRCYA</sequence>
<name>A0A6A6RJ60_9PLEO</name>
<dbReference type="OrthoDB" id="3795413at2759"/>
<evidence type="ECO:0000313" key="3">
    <source>
        <dbReference type="Proteomes" id="UP000799753"/>
    </source>
</evidence>
<dbReference type="AlphaFoldDB" id="A0A6A6RJ60"/>
<keyword evidence="3" id="KW-1185">Reference proteome</keyword>
<evidence type="ECO:0000256" key="1">
    <source>
        <dbReference type="SAM" id="MobiDB-lite"/>
    </source>
</evidence>
<protein>
    <submittedName>
        <fullName evidence="2">Uncharacterized protein</fullName>
    </submittedName>
</protein>
<accession>A0A6A6RJ60</accession>
<reference evidence="2" key="1">
    <citation type="journal article" date="2020" name="Stud. Mycol.">
        <title>101 Dothideomycetes genomes: a test case for predicting lifestyles and emergence of pathogens.</title>
        <authorList>
            <person name="Haridas S."/>
            <person name="Albert R."/>
            <person name="Binder M."/>
            <person name="Bloem J."/>
            <person name="Labutti K."/>
            <person name="Salamov A."/>
            <person name="Andreopoulos B."/>
            <person name="Baker S."/>
            <person name="Barry K."/>
            <person name="Bills G."/>
            <person name="Bluhm B."/>
            <person name="Cannon C."/>
            <person name="Castanera R."/>
            <person name="Culley D."/>
            <person name="Daum C."/>
            <person name="Ezra D."/>
            <person name="Gonzalez J."/>
            <person name="Henrissat B."/>
            <person name="Kuo A."/>
            <person name="Liang C."/>
            <person name="Lipzen A."/>
            <person name="Lutzoni F."/>
            <person name="Magnuson J."/>
            <person name="Mondo S."/>
            <person name="Nolan M."/>
            <person name="Ohm R."/>
            <person name="Pangilinan J."/>
            <person name="Park H.-J."/>
            <person name="Ramirez L."/>
            <person name="Alfaro M."/>
            <person name="Sun H."/>
            <person name="Tritt A."/>
            <person name="Yoshinaga Y."/>
            <person name="Zwiers L.-H."/>
            <person name="Turgeon B."/>
            <person name="Goodwin S."/>
            <person name="Spatafora J."/>
            <person name="Crous P."/>
            <person name="Grigoriev I."/>
        </authorList>
    </citation>
    <scope>NUCLEOTIDE SEQUENCE</scope>
    <source>
        <strain evidence="2">CBS 473.64</strain>
    </source>
</reference>
<evidence type="ECO:0000313" key="2">
    <source>
        <dbReference type="EMBL" id="KAF2635195.1"/>
    </source>
</evidence>
<dbReference type="Proteomes" id="UP000799753">
    <property type="component" value="Unassembled WGS sequence"/>
</dbReference>
<proteinExistence type="predicted"/>
<gene>
    <name evidence="2" type="ORF">P280DRAFT_197574</name>
</gene>
<organism evidence="2 3">
    <name type="scientific">Massarina eburnea CBS 473.64</name>
    <dbReference type="NCBI Taxonomy" id="1395130"/>
    <lineage>
        <taxon>Eukaryota</taxon>
        <taxon>Fungi</taxon>
        <taxon>Dikarya</taxon>
        <taxon>Ascomycota</taxon>
        <taxon>Pezizomycotina</taxon>
        <taxon>Dothideomycetes</taxon>
        <taxon>Pleosporomycetidae</taxon>
        <taxon>Pleosporales</taxon>
        <taxon>Massarineae</taxon>
        <taxon>Massarinaceae</taxon>
        <taxon>Massarina</taxon>
    </lineage>
</organism>